<keyword evidence="2" id="KW-1185">Reference proteome</keyword>
<comment type="caution">
    <text evidence="1">The sequence shown here is derived from an EMBL/GenBank/DDBJ whole genome shotgun (WGS) entry which is preliminary data.</text>
</comment>
<dbReference type="EMBL" id="MCFL01000137">
    <property type="protein sequence ID" value="ORZ29655.1"/>
    <property type="molecule type" value="Genomic_DNA"/>
</dbReference>
<reference evidence="1 2" key="1">
    <citation type="submission" date="2016-07" db="EMBL/GenBank/DDBJ databases">
        <title>Pervasive Adenine N6-methylation of Active Genes in Fungi.</title>
        <authorList>
            <consortium name="DOE Joint Genome Institute"/>
            <person name="Mondo S.J."/>
            <person name="Dannebaum R.O."/>
            <person name="Kuo R.C."/>
            <person name="Labutti K."/>
            <person name="Haridas S."/>
            <person name="Kuo A."/>
            <person name="Salamov A."/>
            <person name="Ahrendt S.R."/>
            <person name="Lipzen A."/>
            <person name="Sullivan W."/>
            <person name="Andreopoulos W.B."/>
            <person name="Clum A."/>
            <person name="Lindquist E."/>
            <person name="Daum C."/>
            <person name="Ramamoorthy G.K."/>
            <person name="Gryganskyi A."/>
            <person name="Culley D."/>
            <person name="Magnuson J.K."/>
            <person name="James T.Y."/>
            <person name="O'Malley M.A."/>
            <person name="Stajich J.E."/>
            <person name="Spatafora J.W."/>
            <person name="Visel A."/>
            <person name="Grigoriev I.V."/>
        </authorList>
    </citation>
    <scope>NUCLEOTIDE SEQUENCE [LARGE SCALE GENOMIC DNA]</scope>
    <source>
        <strain evidence="1 2">PL171</strain>
    </source>
</reference>
<dbReference type="AlphaFoldDB" id="A0A1Y2H542"/>
<dbReference type="Proteomes" id="UP000193411">
    <property type="component" value="Unassembled WGS sequence"/>
</dbReference>
<sequence length="109" mass="12844">MRSSRWPIGCAATRVCCACARWLRSKRSATGCRAWSMTLKWKWSDCACAKRLSLGIEPQPNLKFPPLQPRQFGYRLIHRHLCLRILDQALVQQHPWRQTPYHLQEELSR</sequence>
<name>A0A1Y2H542_9FUNG</name>
<evidence type="ECO:0000313" key="2">
    <source>
        <dbReference type="Proteomes" id="UP000193411"/>
    </source>
</evidence>
<organism evidence="1 2">
    <name type="scientific">Catenaria anguillulae PL171</name>
    <dbReference type="NCBI Taxonomy" id="765915"/>
    <lineage>
        <taxon>Eukaryota</taxon>
        <taxon>Fungi</taxon>
        <taxon>Fungi incertae sedis</taxon>
        <taxon>Blastocladiomycota</taxon>
        <taxon>Blastocladiomycetes</taxon>
        <taxon>Blastocladiales</taxon>
        <taxon>Catenariaceae</taxon>
        <taxon>Catenaria</taxon>
    </lineage>
</organism>
<accession>A0A1Y2H542</accession>
<proteinExistence type="predicted"/>
<protein>
    <submittedName>
        <fullName evidence="1">Uncharacterized protein</fullName>
    </submittedName>
</protein>
<evidence type="ECO:0000313" key="1">
    <source>
        <dbReference type="EMBL" id="ORZ29655.1"/>
    </source>
</evidence>
<gene>
    <name evidence="1" type="ORF">BCR44DRAFT_1448300</name>
</gene>